<sequence>MRGGYGVHGVRPGAGGAFHRRELRVEDLFGRFGSNDPVRVGGRFESPSHGWGPFYHHLQGMARRATMPPSASGKISGTNPDRALLLAFKTIGTMADRIHSVANGATKRRLDGPQILLSSVWRKRWKIDVHGFHSRWRLFGEHQKLVMLTMRLHSLLQRRFCSHLGMTTKPCEQQPIQ</sequence>
<proteinExistence type="predicted"/>
<accession>A0A9Q0X5C3</accession>
<evidence type="ECO:0000313" key="2">
    <source>
        <dbReference type="Proteomes" id="UP001142489"/>
    </source>
</evidence>
<evidence type="ECO:0000313" key="1">
    <source>
        <dbReference type="EMBL" id="KAJ7302922.1"/>
    </source>
</evidence>
<protein>
    <submittedName>
        <fullName evidence="1">Uncharacterized protein</fullName>
    </submittedName>
</protein>
<reference evidence="1" key="1">
    <citation type="journal article" date="2023" name="DNA Res.">
        <title>Chromosome-level genome assembly of Phrynocephalus forsythii using third-generation DNA sequencing and Hi-C analysis.</title>
        <authorList>
            <person name="Qi Y."/>
            <person name="Zhao W."/>
            <person name="Zhao Y."/>
            <person name="Niu C."/>
            <person name="Cao S."/>
            <person name="Zhang Y."/>
        </authorList>
    </citation>
    <scope>NUCLEOTIDE SEQUENCE</scope>
    <source>
        <tissue evidence="1">Muscle</tissue>
    </source>
</reference>
<gene>
    <name evidence="1" type="ORF">JRQ81_000037</name>
</gene>
<dbReference type="OrthoDB" id="25790at2759"/>
<keyword evidence="2" id="KW-1185">Reference proteome</keyword>
<organism evidence="1 2">
    <name type="scientific">Phrynocephalus forsythii</name>
    <dbReference type="NCBI Taxonomy" id="171643"/>
    <lineage>
        <taxon>Eukaryota</taxon>
        <taxon>Metazoa</taxon>
        <taxon>Chordata</taxon>
        <taxon>Craniata</taxon>
        <taxon>Vertebrata</taxon>
        <taxon>Euteleostomi</taxon>
        <taxon>Lepidosauria</taxon>
        <taxon>Squamata</taxon>
        <taxon>Bifurcata</taxon>
        <taxon>Unidentata</taxon>
        <taxon>Episquamata</taxon>
        <taxon>Toxicofera</taxon>
        <taxon>Iguania</taxon>
        <taxon>Acrodonta</taxon>
        <taxon>Agamidae</taxon>
        <taxon>Agaminae</taxon>
        <taxon>Phrynocephalus</taxon>
    </lineage>
</organism>
<comment type="caution">
    <text evidence="1">The sequence shown here is derived from an EMBL/GenBank/DDBJ whole genome shotgun (WGS) entry which is preliminary data.</text>
</comment>
<name>A0A9Q0X5C3_9SAUR</name>
<dbReference type="Proteomes" id="UP001142489">
    <property type="component" value="Unassembled WGS sequence"/>
</dbReference>
<dbReference type="EMBL" id="JAPFRF010000044">
    <property type="protein sequence ID" value="KAJ7302922.1"/>
    <property type="molecule type" value="Genomic_DNA"/>
</dbReference>
<dbReference type="AlphaFoldDB" id="A0A9Q0X5C3"/>